<dbReference type="EMBL" id="FQYR01000006">
    <property type="protein sequence ID" value="SHK21162.1"/>
    <property type="molecule type" value="Genomic_DNA"/>
</dbReference>
<dbReference type="AlphaFoldDB" id="A0A1M6QLN4"/>
<evidence type="ECO:0000313" key="3">
    <source>
        <dbReference type="Proteomes" id="UP000184510"/>
    </source>
</evidence>
<feature type="transmembrane region" description="Helical" evidence="1">
    <location>
        <begin position="52"/>
        <end position="70"/>
    </location>
</feature>
<reference evidence="2 3" key="1">
    <citation type="submission" date="2016-11" db="EMBL/GenBank/DDBJ databases">
        <authorList>
            <person name="Jaros S."/>
            <person name="Januszkiewicz K."/>
            <person name="Wedrychowicz H."/>
        </authorList>
    </citation>
    <scope>NUCLEOTIDE SEQUENCE [LARGE SCALE GENOMIC DNA]</scope>
    <source>
        <strain evidence="2 3">DSM 18772</strain>
    </source>
</reference>
<feature type="transmembrane region" description="Helical" evidence="1">
    <location>
        <begin position="82"/>
        <end position="99"/>
    </location>
</feature>
<evidence type="ECO:0000313" key="2">
    <source>
        <dbReference type="EMBL" id="SHK21162.1"/>
    </source>
</evidence>
<sequence length="145" mass="16060">MPNSPSSHPLSKRPRLLLILKILTWCGLIASLWIYLFVSLFAYAYASELLPLPISILATASIFLCSIYALTGKLLPQKSKPYLIYFGLVYLQTCILTSYEHTLVMGSLQISPIPDDGGFRLFLASLVPLLLRIALDKAFPKASQA</sequence>
<feature type="transmembrane region" description="Helical" evidence="1">
    <location>
        <begin position="119"/>
        <end position="135"/>
    </location>
</feature>
<keyword evidence="3" id="KW-1185">Reference proteome</keyword>
<name>A0A1M6QLN4_9BACT</name>
<dbReference type="InParanoid" id="A0A1M6QLN4"/>
<dbReference type="Proteomes" id="UP000184510">
    <property type="component" value="Unassembled WGS sequence"/>
</dbReference>
<keyword evidence="1" id="KW-1133">Transmembrane helix</keyword>
<organism evidence="2 3">
    <name type="scientific">Rubritalea squalenifaciens DSM 18772</name>
    <dbReference type="NCBI Taxonomy" id="1123071"/>
    <lineage>
        <taxon>Bacteria</taxon>
        <taxon>Pseudomonadati</taxon>
        <taxon>Verrucomicrobiota</taxon>
        <taxon>Verrucomicrobiia</taxon>
        <taxon>Verrucomicrobiales</taxon>
        <taxon>Rubritaleaceae</taxon>
        <taxon>Rubritalea</taxon>
    </lineage>
</organism>
<dbReference type="RefSeq" id="WP_159435036.1">
    <property type="nucleotide sequence ID" value="NZ_FQYR01000006.1"/>
</dbReference>
<keyword evidence="1" id="KW-0812">Transmembrane</keyword>
<gene>
    <name evidence="2" type="ORF">SAMN02745181_3438</name>
</gene>
<protein>
    <submittedName>
        <fullName evidence="2">Uncharacterized protein</fullName>
    </submittedName>
</protein>
<dbReference type="STRING" id="1123071.SAMN02745181_3438"/>
<proteinExistence type="predicted"/>
<keyword evidence="1" id="KW-0472">Membrane</keyword>
<feature type="transmembrane region" description="Helical" evidence="1">
    <location>
        <begin position="22"/>
        <end position="46"/>
    </location>
</feature>
<accession>A0A1M6QLN4</accession>
<evidence type="ECO:0000256" key="1">
    <source>
        <dbReference type="SAM" id="Phobius"/>
    </source>
</evidence>